<evidence type="ECO:0000256" key="2">
    <source>
        <dbReference type="ARBA" id="ARBA00022898"/>
    </source>
</evidence>
<keyword evidence="4" id="KW-0238">DNA-binding</keyword>
<evidence type="ECO:0000256" key="3">
    <source>
        <dbReference type="ARBA" id="ARBA00023015"/>
    </source>
</evidence>
<reference evidence="7" key="2">
    <citation type="submission" date="2021-04" db="EMBL/GenBank/DDBJ databases">
        <authorList>
            <person name="Gilroy R."/>
        </authorList>
    </citation>
    <scope>NUCLEOTIDE SEQUENCE</scope>
    <source>
        <strain evidence="7">B5-657</strain>
    </source>
</reference>
<dbReference type="PANTHER" id="PTHR46577:SF1">
    <property type="entry name" value="HTH-TYPE TRANSCRIPTIONAL REGULATORY PROTEIN GABR"/>
    <property type="match status" value="1"/>
</dbReference>
<dbReference type="EMBL" id="JAHLFQ010000081">
    <property type="protein sequence ID" value="MBU3803899.1"/>
    <property type="molecule type" value="Genomic_DNA"/>
</dbReference>
<dbReference type="SUPFAM" id="SSF46785">
    <property type="entry name" value="Winged helix' DNA-binding domain"/>
    <property type="match status" value="1"/>
</dbReference>
<dbReference type="PRINTS" id="PR00035">
    <property type="entry name" value="HTHGNTR"/>
</dbReference>
<keyword evidence="3" id="KW-0805">Transcription regulation</keyword>
<dbReference type="Pfam" id="PF00155">
    <property type="entry name" value="Aminotran_1_2"/>
    <property type="match status" value="1"/>
</dbReference>
<dbReference type="CDD" id="cd00609">
    <property type="entry name" value="AAT_like"/>
    <property type="match status" value="1"/>
</dbReference>
<keyword evidence="7" id="KW-0808">Transferase</keyword>
<dbReference type="Pfam" id="PF00392">
    <property type="entry name" value="GntR"/>
    <property type="match status" value="1"/>
</dbReference>
<evidence type="ECO:0000313" key="8">
    <source>
        <dbReference type="Proteomes" id="UP000824229"/>
    </source>
</evidence>
<name>A0A9E2NL09_9FIRM</name>
<dbReference type="PROSITE" id="PS50949">
    <property type="entry name" value="HTH_GNTR"/>
    <property type="match status" value="1"/>
</dbReference>
<dbReference type="InterPro" id="IPR036388">
    <property type="entry name" value="WH-like_DNA-bd_sf"/>
</dbReference>
<keyword evidence="7" id="KW-0032">Aminotransferase</keyword>
<reference evidence="7" key="1">
    <citation type="journal article" date="2021" name="PeerJ">
        <title>Extensive microbial diversity within the chicken gut microbiome revealed by metagenomics and culture.</title>
        <authorList>
            <person name="Gilroy R."/>
            <person name="Ravi A."/>
            <person name="Getino M."/>
            <person name="Pursley I."/>
            <person name="Horton D.L."/>
            <person name="Alikhan N.F."/>
            <person name="Baker D."/>
            <person name="Gharbi K."/>
            <person name="Hall N."/>
            <person name="Watson M."/>
            <person name="Adriaenssens E.M."/>
            <person name="Foster-Nyarko E."/>
            <person name="Jarju S."/>
            <person name="Secka A."/>
            <person name="Antonio M."/>
            <person name="Oren A."/>
            <person name="Chaudhuri R.R."/>
            <person name="La Ragione R."/>
            <person name="Hildebrand F."/>
            <person name="Pallen M.J."/>
        </authorList>
    </citation>
    <scope>NUCLEOTIDE SEQUENCE</scope>
    <source>
        <strain evidence="7">B5-657</strain>
    </source>
</reference>
<proteinExistence type="inferred from homology"/>
<evidence type="ECO:0000313" key="7">
    <source>
        <dbReference type="EMBL" id="MBU3803899.1"/>
    </source>
</evidence>
<protein>
    <submittedName>
        <fullName evidence="7">PLP-dependent aminotransferase family protein</fullName>
    </submittedName>
</protein>
<dbReference type="InterPro" id="IPR015422">
    <property type="entry name" value="PyrdxlP-dep_Trfase_small"/>
</dbReference>
<dbReference type="InterPro" id="IPR015421">
    <property type="entry name" value="PyrdxlP-dep_Trfase_major"/>
</dbReference>
<dbReference type="SMART" id="SM00345">
    <property type="entry name" value="HTH_GNTR"/>
    <property type="match status" value="1"/>
</dbReference>
<evidence type="ECO:0000256" key="1">
    <source>
        <dbReference type="ARBA" id="ARBA00005384"/>
    </source>
</evidence>
<dbReference type="AlphaFoldDB" id="A0A9E2NL09"/>
<dbReference type="GO" id="GO:0003700">
    <property type="term" value="F:DNA-binding transcription factor activity"/>
    <property type="evidence" value="ECO:0007669"/>
    <property type="project" value="InterPro"/>
</dbReference>
<dbReference type="Gene3D" id="3.40.640.10">
    <property type="entry name" value="Type I PLP-dependent aspartate aminotransferase-like (Major domain)"/>
    <property type="match status" value="1"/>
</dbReference>
<evidence type="ECO:0000256" key="4">
    <source>
        <dbReference type="ARBA" id="ARBA00023125"/>
    </source>
</evidence>
<sequence length="488" mass="55778">MVFSTLVLNDETPIYEQIEQHLEKAIKVGALIKDSKLPSTREVSTVLGVSRNTVLTAYENLESRGIIYSIKGKGSFVKLEAKNKDEVVLLNWKERMSDYGKTCETMDIIKTEYRYEKGMISFKSIAPEGSLFDVEEFKRAFLEIMALEGEKLLNYGYAKGYRSLIDYLMQYMAGKGVDIKGKDILITNGFTEGLDILLSTYTRPGDVILCEEPTHHTTIKMMRAYGIKIVGIPIDKQGVKLKELEAAIKTYAPKWVYLTPSYQNPTGIVMSGERRRAVYNLLCQYEVPCMEDGFNEELLYSGSHVMPLIALEGSSNHIIYLGSLSKILFPGLRLGWIMADKACIDTLESVKRAKNIHTSFLDQAVFMQYMKSGAFERYVKKVKKYYRDKYLFVKAHIKKYIPYQKLWGEGGLHIYIDLAEEIDTRELLRRCYARGVLFMPGDIFRTDGQRTSGLRLGFARLQDEEIIKGLKILGEEIQTLLKQTNHCK</sequence>
<keyword evidence="5" id="KW-0804">Transcription</keyword>
<dbReference type="InterPro" id="IPR015424">
    <property type="entry name" value="PyrdxlP-dep_Trfase"/>
</dbReference>
<dbReference type="GO" id="GO:0008483">
    <property type="term" value="F:transaminase activity"/>
    <property type="evidence" value="ECO:0007669"/>
    <property type="project" value="UniProtKB-KW"/>
</dbReference>
<gene>
    <name evidence="7" type="ORF">H9872_03985</name>
</gene>
<dbReference type="InterPro" id="IPR004839">
    <property type="entry name" value="Aminotransferase_I/II_large"/>
</dbReference>
<dbReference type="GO" id="GO:0003677">
    <property type="term" value="F:DNA binding"/>
    <property type="evidence" value="ECO:0007669"/>
    <property type="project" value="UniProtKB-KW"/>
</dbReference>
<dbReference type="InterPro" id="IPR036390">
    <property type="entry name" value="WH_DNA-bd_sf"/>
</dbReference>
<dbReference type="InterPro" id="IPR000524">
    <property type="entry name" value="Tscrpt_reg_HTH_GntR"/>
</dbReference>
<organism evidence="7 8">
    <name type="scientific">Candidatus Cellulosilyticum pullistercoris</name>
    <dbReference type="NCBI Taxonomy" id="2838521"/>
    <lineage>
        <taxon>Bacteria</taxon>
        <taxon>Bacillati</taxon>
        <taxon>Bacillota</taxon>
        <taxon>Clostridia</taxon>
        <taxon>Lachnospirales</taxon>
        <taxon>Cellulosilyticaceae</taxon>
        <taxon>Cellulosilyticum</taxon>
    </lineage>
</organism>
<evidence type="ECO:0000256" key="5">
    <source>
        <dbReference type="ARBA" id="ARBA00023163"/>
    </source>
</evidence>
<dbReference type="Proteomes" id="UP000824229">
    <property type="component" value="Unassembled WGS sequence"/>
</dbReference>
<feature type="domain" description="HTH gntR-type" evidence="6">
    <location>
        <begin position="12"/>
        <end position="80"/>
    </location>
</feature>
<dbReference type="SUPFAM" id="SSF53383">
    <property type="entry name" value="PLP-dependent transferases"/>
    <property type="match status" value="1"/>
</dbReference>
<dbReference type="Gene3D" id="1.10.10.10">
    <property type="entry name" value="Winged helix-like DNA-binding domain superfamily/Winged helix DNA-binding domain"/>
    <property type="match status" value="1"/>
</dbReference>
<comment type="similarity">
    <text evidence="1">In the C-terminal section; belongs to the class-I pyridoxal-phosphate-dependent aminotransferase family.</text>
</comment>
<dbReference type="InterPro" id="IPR051446">
    <property type="entry name" value="HTH_trans_reg/aminotransferase"/>
</dbReference>
<dbReference type="Gene3D" id="3.90.1150.10">
    <property type="entry name" value="Aspartate Aminotransferase, domain 1"/>
    <property type="match status" value="1"/>
</dbReference>
<accession>A0A9E2NL09</accession>
<dbReference type="CDD" id="cd07377">
    <property type="entry name" value="WHTH_GntR"/>
    <property type="match status" value="1"/>
</dbReference>
<evidence type="ECO:0000259" key="6">
    <source>
        <dbReference type="PROSITE" id="PS50949"/>
    </source>
</evidence>
<keyword evidence="2" id="KW-0663">Pyridoxal phosphate</keyword>
<comment type="caution">
    <text evidence="7">The sequence shown here is derived from an EMBL/GenBank/DDBJ whole genome shotgun (WGS) entry which is preliminary data.</text>
</comment>
<dbReference type="GO" id="GO:0030170">
    <property type="term" value="F:pyridoxal phosphate binding"/>
    <property type="evidence" value="ECO:0007669"/>
    <property type="project" value="InterPro"/>
</dbReference>
<dbReference type="PANTHER" id="PTHR46577">
    <property type="entry name" value="HTH-TYPE TRANSCRIPTIONAL REGULATORY PROTEIN GABR"/>
    <property type="match status" value="1"/>
</dbReference>